<dbReference type="Proteomes" id="UP000215126">
    <property type="component" value="Chromosome 1"/>
</dbReference>
<protein>
    <submittedName>
        <fullName evidence="2">Uncharacterized protein</fullName>
    </submittedName>
</protein>
<accession>A0A239STK6</accession>
<sequence>MNVDHAKTANTVSTLPPTQSDTPPPPTSELAGSFEKAHQAPPDDASLSQAATVEIARPRTTDASVTDFDSLMLTIPSDTQKAMRHVLELVCSCHLKYEEFSVPDSVRNTLWKEFQEAVVRCEGYWATVQHEYFPEWAMIFVIFGFANRHLGPNHKRTMNHIYERASGYAFSDAAYVGQHIPGWRG</sequence>
<dbReference type="EMBL" id="LT906435">
    <property type="protein sequence ID" value="SNU88750.1"/>
    <property type="molecule type" value="Genomic_DNA"/>
</dbReference>
<reference evidence="2 3" key="1">
    <citation type="submission" date="2017-06" db="EMBL/GenBank/DDBJ databases">
        <authorList>
            <consortium name="Pathogen Informatics"/>
        </authorList>
    </citation>
    <scope>NUCLEOTIDE SEQUENCE [LARGE SCALE GENOMIC DNA]</scope>
    <source>
        <strain evidence="2 3">NCTC13161</strain>
    </source>
</reference>
<dbReference type="GeneID" id="88096961"/>
<keyword evidence="3" id="KW-1185">Reference proteome</keyword>
<proteinExistence type="predicted"/>
<dbReference type="RefSeq" id="WP_039393113.1">
    <property type="nucleotide sequence ID" value="NZ_CABPRX010000011.1"/>
</dbReference>
<gene>
    <name evidence="2" type="ORF">SAMEA4530655_04382</name>
</gene>
<evidence type="ECO:0000313" key="2">
    <source>
        <dbReference type="EMBL" id="SNU88750.1"/>
    </source>
</evidence>
<evidence type="ECO:0000256" key="1">
    <source>
        <dbReference type="SAM" id="MobiDB-lite"/>
    </source>
</evidence>
<dbReference type="AlphaFoldDB" id="A0A239STK6"/>
<organism evidence="2 3">
    <name type="scientific">Pandoraea sputorum</name>
    <dbReference type="NCBI Taxonomy" id="93222"/>
    <lineage>
        <taxon>Bacteria</taxon>
        <taxon>Pseudomonadati</taxon>
        <taxon>Pseudomonadota</taxon>
        <taxon>Betaproteobacteria</taxon>
        <taxon>Burkholderiales</taxon>
        <taxon>Burkholderiaceae</taxon>
        <taxon>Pandoraea</taxon>
    </lineage>
</organism>
<feature type="region of interest" description="Disordered" evidence="1">
    <location>
        <begin position="1"/>
        <end position="47"/>
    </location>
</feature>
<evidence type="ECO:0000313" key="3">
    <source>
        <dbReference type="Proteomes" id="UP000215126"/>
    </source>
</evidence>
<name>A0A239STK6_9BURK</name>